<evidence type="ECO:0000256" key="1">
    <source>
        <dbReference type="ARBA" id="ARBA00005417"/>
    </source>
</evidence>
<dbReference type="PANTHER" id="PTHR42711">
    <property type="entry name" value="ABC TRANSPORTER ATP-BINDING PROTEIN"/>
    <property type="match status" value="1"/>
</dbReference>
<dbReference type="EMBL" id="AZMM01004397">
    <property type="protein sequence ID" value="ETJ41679.1"/>
    <property type="molecule type" value="Genomic_DNA"/>
</dbReference>
<proteinExistence type="inferred from homology"/>
<dbReference type="GO" id="GO:0016887">
    <property type="term" value="F:ATP hydrolysis activity"/>
    <property type="evidence" value="ECO:0007669"/>
    <property type="project" value="InterPro"/>
</dbReference>
<feature type="non-terminal residue" evidence="6">
    <location>
        <position position="47"/>
    </location>
</feature>
<dbReference type="Gene3D" id="3.40.50.300">
    <property type="entry name" value="P-loop containing nucleotide triphosphate hydrolases"/>
    <property type="match status" value="1"/>
</dbReference>
<dbReference type="Pfam" id="PF00005">
    <property type="entry name" value="ABC_tran"/>
    <property type="match status" value="1"/>
</dbReference>
<keyword evidence="4 6" id="KW-0067">ATP-binding</keyword>
<name>W1YKF9_9ZZZZ</name>
<dbReference type="SUPFAM" id="SSF52540">
    <property type="entry name" value="P-loop containing nucleoside triphosphate hydrolases"/>
    <property type="match status" value="1"/>
</dbReference>
<dbReference type="InterPro" id="IPR050763">
    <property type="entry name" value="ABC_transporter_ATP-binding"/>
</dbReference>
<dbReference type="GO" id="GO:0005524">
    <property type="term" value="F:ATP binding"/>
    <property type="evidence" value="ECO:0007669"/>
    <property type="project" value="UniProtKB-KW"/>
</dbReference>
<keyword evidence="2" id="KW-0813">Transport</keyword>
<dbReference type="InterPro" id="IPR003439">
    <property type="entry name" value="ABC_transporter-like_ATP-bd"/>
</dbReference>
<protein>
    <submittedName>
        <fullName evidence="6">ABC transporter, ATP-binding protein</fullName>
    </submittedName>
</protein>
<sequence>MIQLQHISKVYEGATRVEALKDINLDVKEGEIFGIIGQSGAGKSTLI</sequence>
<gene>
    <name evidence="6" type="ORF">Q604_UNBC04397G0001</name>
</gene>
<evidence type="ECO:0000256" key="2">
    <source>
        <dbReference type="ARBA" id="ARBA00022448"/>
    </source>
</evidence>
<comment type="similarity">
    <text evidence="1">Belongs to the ABC transporter superfamily.</text>
</comment>
<evidence type="ECO:0000256" key="3">
    <source>
        <dbReference type="ARBA" id="ARBA00022741"/>
    </source>
</evidence>
<feature type="domain" description="ABC transporter" evidence="5">
    <location>
        <begin position="20"/>
        <end position="47"/>
    </location>
</feature>
<dbReference type="PANTHER" id="PTHR42711:SF5">
    <property type="entry name" value="ABC TRANSPORTER ATP-BINDING PROTEIN NATA"/>
    <property type="match status" value="1"/>
</dbReference>
<accession>W1YKF9</accession>
<keyword evidence="3" id="KW-0547">Nucleotide-binding</keyword>
<evidence type="ECO:0000313" key="6">
    <source>
        <dbReference type="EMBL" id="ETJ41679.1"/>
    </source>
</evidence>
<dbReference type="AlphaFoldDB" id="W1YKF9"/>
<reference evidence="6" key="1">
    <citation type="submission" date="2013-12" db="EMBL/GenBank/DDBJ databases">
        <title>A Varibaculum cambriense genome reconstructed from a premature infant gut community with otherwise low bacterial novelty that shifts toward anaerobic metabolism during the third week of life.</title>
        <authorList>
            <person name="Brown C.T."/>
            <person name="Sharon I."/>
            <person name="Thomas B.C."/>
            <person name="Castelle C.J."/>
            <person name="Morowitz M.J."/>
            <person name="Banfield J.F."/>
        </authorList>
    </citation>
    <scope>NUCLEOTIDE SEQUENCE</scope>
</reference>
<evidence type="ECO:0000259" key="5">
    <source>
        <dbReference type="Pfam" id="PF00005"/>
    </source>
</evidence>
<comment type="caution">
    <text evidence="6">The sequence shown here is derived from an EMBL/GenBank/DDBJ whole genome shotgun (WGS) entry which is preliminary data.</text>
</comment>
<organism evidence="6">
    <name type="scientific">human gut metagenome</name>
    <dbReference type="NCBI Taxonomy" id="408170"/>
    <lineage>
        <taxon>unclassified sequences</taxon>
        <taxon>metagenomes</taxon>
        <taxon>organismal metagenomes</taxon>
    </lineage>
</organism>
<evidence type="ECO:0000256" key="4">
    <source>
        <dbReference type="ARBA" id="ARBA00022840"/>
    </source>
</evidence>
<dbReference type="InterPro" id="IPR027417">
    <property type="entry name" value="P-loop_NTPase"/>
</dbReference>